<gene>
    <name evidence="1" type="ORF">AVEN_262829_1</name>
</gene>
<keyword evidence="2" id="KW-1185">Reference proteome</keyword>
<sequence>MTNACDLVHVATGLQLHLTLDRRLFYYRQHRPRQYTKVCMKKVCMLTSRHRTQRIVNWTENQWRSVLVTNESCFALQSDSRHVHIWREANSKYIPSNKRERDTSA</sequence>
<comment type="caution">
    <text evidence="1">The sequence shown here is derived from an EMBL/GenBank/DDBJ whole genome shotgun (WGS) entry which is preliminary data.</text>
</comment>
<organism evidence="1 2">
    <name type="scientific">Araneus ventricosus</name>
    <name type="common">Orbweaver spider</name>
    <name type="synonym">Epeira ventricosa</name>
    <dbReference type="NCBI Taxonomy" id="182803"/>
    <lineage>
        <taxon>Eukaryota</taxon>
        <taxon>Metazoa</taxon>
        <taxon>Ecdysozoa</taxon>
        <taxon>Arthropoda</taxon>
        <taxon>Chelicerata</taxon>
        <taxon>Arachnida</taxon>
        <taxon>Araneae</taxon>
        <taxon>Araneomorphae</taxon>
        <taxon>Entelegynae</taxon>
        <taxon>Araneoidea</taxon>
        <taxon>Araneidae</taxon>
        <taxon>Araneus</taxon>
    </lineage>
</organism>
<dbReference type="GO" id="GO:0003676">
    <property type="term" value="F:nucleic acid binding"/>
    <property type="evidence" value="ECO:0007669"/>
    <property type="project" value="InterPro"/>
</dbReference>
<accession>A0A4Y2W4M1</accession>
<evidence type="ECO:0000313" key="1">
    <source>
        <dbReference type="EMBL" id="GBO31952.1"/>
    </source>
</evidence>
<dbReference type="Gene3D" id="3.30.420.10">
    <property type="entry name" value="Ribonuclease H-like superfamily/Ribonuclease H"/>
    <property type="match status" value="1"/>
</dbReference>
<dbReference type="AlphaFoldDB" id="A0A4Y2W4M1"/>
<dbReference type="InterPro" id="IPR036397">
    <property type="entry name" value="RNaseH_sf"/>
</dbReference>
<dbReference type="Proteomes" id="UP000499080">
    <property type="component" value="Unassembled WGS sequence"/>
</dbReference>
<reference evidence="1 2" key="1">
    <citation type="journal article" date="2019" name="Sci. Rep.">
        <title>Orb-weaving spider Araneus ventricosus genome elucidates the spidroin gene catalogue.</title>
        <authorList>
            <person name="Kono N."/>
            <person name="Nakamura H."/>
            <person name="Ohtoshi R."/>
            <person name="Moran D.A.P."/>
            <person name="Shinohara A."/>
            <person name="Yoshida Y."/>
            <person name="Fujiwara M."/>
            <person name="Mori M."/>
            <person name="Tomita M."/>
            <person name="Arakawa K."/>
        </authorList>
    </citation>
    <scope>NUCLEOTIDE SEQUENCE [LARGE SCALE GENOMIC DNA]</scope>
</reference>
<evidence type="ECO:0000313" key="2">
    <source>
        <dbReference type="Proteomes" id="UP000499080"/>
    </source>
</evidence>
<dbReference type="EMBL" id="BGPR01055344">
    <property type="protein sequence ID" value="GBO31952.1"/>
    <property type="molecule type" value="Genomic_DNA"/>
</dbReference>
<proteinExistence type="predicted"/>
<name>A0A4Y2W4M1_ARAVE</name>
<protein>
    <submittedName>
        <fullName evidence="1">Uncharacterized protein</fullName>
    </submittedName>
</protein>